<dbReference type="OrthoDB" id="10398228at2759"/>
<evidence type="ECO:0000256" key="1">
    <source>
        <dbReference type="SAM" id="MobiDB-lite"/>
    </source>
</evidence>
<feature type="region of interest" description="Disordered" evidence="1">
    <location>
        <begin position="1"/>
        <end position="39"/>
    </location>
</feature>
<sequence>MPMGSENTKAPSPLGPLPPISQVPSATAAWEEDEGENDDGREVFTYESLLSSPSSESAPSSSHTSLVGEDILDRHVDVLKKTIDHVGITKADMRDLQETVVPLASALIDISEKTGDGAKALRAHAVLSEVSHMGVWSVEGI</sequence>
<proteinExistence type="predicted"/>
<comment type="caution">
    <text evidence="2">The sequence shown here is derived from an EMBL/GenBank/DDBJ whole genome shotgun (WGS) entry which is preliminary data.</text>
</comment>
<organism evidence="2 3">
    <name type="scientific">Triparma retinervis</name>
    <dbReference type="NCBI Taxonomy" id="2557542"/>
    <lineage>
        <taxon>Eukaryota</taxon>
        <taxon>Sar</taxon>
        <taxon>Stramenopiles</taxon>
        <taxon>Ochrophyta</taxon>
        <taxon>Bolidophyceae</taxon>
        <taxon>Parmales</taxon>
        <taxon>Triparmaceae</taxon>
        <taxon>Triparma</taxon>
    </lineage>
</organism>
<name>A0A9W7DP85_9STRA</name>
<accession>A0A9W7DP85</accession>
<feature type="compositionally biased region" description="Polar residues" evidence="1">
    <location>
        <begin position="1"/>
        <end position="10"/>
    </location>
</feature>
<dbReference type="Proteomes" id="UP001165082">
    <property type="component" value="Unassembled WGS sequence"/>
</dbReference>
<evidence type="ECO:0000313" key="3">
    <source>
        <dbReference type="Proteomes" id="UP001165082"/>
    </source>
</evidence>
<evidence type="ECO:0000313" key="2">
    <source>
        <dbReference type="EMBL" id="GMH51004.1"/>
    </source>
</evidence>
<gene>
    <name evidence="2" type="ORF">TrRE_jg2656</name>
</gene>
<reference evidence="2" key="1">
    <citation type="submission" date="2022-07" db="EMBL/GenBank/DDBJ databases">
        <title>Genome analysis of Parmales, a sister group of diatoms, reveals the evolutionary specialization of diatoms from phago-mixotrophs to photoautotrophs.</title>
        <authorList>
            <person name="Ban H."/>
            <person name="Sato S."/>
            <person name="Yoshikawa S."/>
            <person name="Kazumasa Y."/>
            <person name="Nakamura Y."/>
            <person name="Ichinomiya M."/>
            <person name="Saitoh K."/>
            <person name="Sato N."/>
            <person name="Blanc-Mathieu R."/>
            <person name="Endo H."/>
            <person name="Kuwata A."/>
            <person name="Ogata H."/>
        </authorList>
    </citation>
    <scope>NUCLEOTIDE SEQUENCE</scope>
</reference>
<dbReference type="EMBL" id="BRXZ01004548">
    <property type="protein sequence ID" value="GMH51004.1"/>
    <property type="molecule type" value="Genomic_DNA"/>
</dbReference>
<dbReference type="AlphaFoldDB" id="A0A9W7DP85"/>
<protein>
    <submittedName>
        <fullName evidence="2">Uncharacterized protein</fullName>
    </submittedName>
</protein>
<keyword evidence="3" id="KW-1185">Reference proteome</keyword>